<protein>
    <submittedName>
        <fullName evidence="5">DUF4190 domain-containing protein</fullName>
    </submittedName>
</protein>
<keyword evidence="6" id="KW-1185">Reference proteome</keyword>
<gene>
    <name evidence="5" type="ORF">G6048_28440</name>
</gene>
<feature type="transmembrane region" description="Helical" evidence="2">
    <location>
        <begin position="6"/>
        <end position="25"/>
    </location>
</feature>
<dbReference type="InterPro" id="IPR026004">
    <property type="entry name" value="Septum_form"/>
</dbReference>
<proteinExistence type="predicted"/>
<dbReference type="EMBL" id="JAAKZX010000107">
    <property type="protein sequence ID" value="NGO45899.1"/>
    <property type="molecule type" value="Genomic_DNA"/>
</dbReference>
<name>A0ABX0DYC2_9ACTN</name>
<evidence type="ECO:0000256" key="1">
    <source>
        <dbReference type="SAM" id="MobiDB-lite"/>
    </source>
</evidence>
<feature type="domain" description="DUF4190" evidence="3">
    <location>
        <begin position="2"/>
        <end position="54"/>
    </location>
</feature>
<feature type="region of interest" description="Disordered" evidence="1">
    <location>
        <begin position="315"/>
        <end position="341"/>
    </location>
</feature>
<feature type="domain" description="Septum formation-related" evidence="4">
    <location>
        <begin position="83"/>
        <end position="186"/>
    </location>
</feature>
<keyword evidence="2" id="KW-0812">Transmembrane</keyword>
<dbReference type="InterPro" id="IPR025241">
    <property type="entry name" value="DUF4190"/>
</dbReference>
<evidence type="ECO:0000259" key="3">
    <source>
        <dbReference type="Pfam" id="PF13828"/>
    </source>
</evidence>
<evidence type="ECO:0000313" key="5">
    <source>
        <dbReference type="EMBL" id="NGO45899.1"/>
    </source>
</evidence>
<dbReference type="Pfam" id="PF13828">
    <property type="entry name" value="DUF4190"/>
    <property type="match status" value="1"/>
</dbReference>
<feature type="compositionally biased region" description="Gly residues" evidence="1">
    <location>
        <begin position="329"/>
        <end position="341"/>
    </location>
</feature>
<evidence type="ECO:0000313" key="6">
    <source>
        <dbReference type="Proteomes" id="UP001518140"/>
    </source>
</evidence>
<dbReference type="Pfam" id="PF13845">
    <property type="entry name" value="Septum_form"/>
    <property type="match status" value="1"/>
</dbReference>
<accession>A0ABX0DYC2</accession>
<dbReference type="Proteomes" id="UP001518140">
    <property type="component" value="Unassembled WGS sequence"/>
</dbReference>
<evidence type="ECO:0000259" key="4">
    <source>
        <dbReference type="Pfam" id="PF13845"/>
    </source>
</evidence>
<feature type="transmembrane region" description="Helical" evidence="2">
    <location>
        <begin position="37"/>
        <end position="57"/>
    </location>
</feature>
<keyword evidence="2" id="KW-0472">Membrane</keyword>
<reference evidence="5 6" key="1">
    <citation type="submission" date="2020-02" db="EMBL/GenBank/DDBJ databases">
        <title>Whole-genome analyses of novel actinobacteria.</title>
        <authorList>
            <person name="Sahin N."/>
            <person name="Tokatli A."/>
        </authorList>
    </citation>
    <scope>NUCLEOTIDE SEQUENCE [LARGE SCALE GENOMIC DNA]</scope>
    <source>
        <strain evidence="5 6">YC419</strain>
    </source>
</reference>
<sequence>MAALVLGILCFLPLIGLILGLIALAQIKKKGERGKGMAIAGMVLSGIGTAFLVFAFASGGAAEFWEGFKEGAREGATFSVDKGECFDAPGGSLEGMAYDVDKVPCAGKHDGEVFANFRMDNGGYPGDAAINQTADDKCYTLQHAYAMDSWAVPDNVDIYYFTPTRQSWGLGDREISCLFGNTDASAGLTGSLRNDETTLDADQIAYLKADQIHNEAMESAPTEEYVEDDLPGHKQWATRVSGALTEQVGMLRAHDWGANAQGPVTALVKDLDTAQKEWQQAAKATDADTFYEHYGKAASLTDPDQTITARKALGLATDPPSVYEDEGGEGGGNTGGGGAEV</sequence>
<evidence type="ECO:0000256" key="2">
    <source>
        <dbReference type="SAM" id="Phobius"/>
    </source>
</evidence>
<comment type="caution">
    <text evidence="5">The sequence shown here is derived from an EMBL/GenBank/DDBJ whole genome shotgun (WGS) entry which is preliminary data.</text>
</comment>
<organism evidence="5 6">
    <name type="scientific">Streptomyces ureilyticus</name>
    <dbReference type="NCBI Taxonomy" id="1775131"/>
    <lineage>
        <taxon>Bacteria</taxon>
        <taxon>Bacillati</taxon>
        <taxon>Actinomycetota</taxon>
        <taxon>Actinomycetes</taxon>
        <taxon>Kitasatosporales</taxon>
        <taxon>Streptomycetaceae</taxon>
        <taxon>Streptomyces</taxon>
    </lineage>
</organism>
<keyword evidence="2" id="KW-1133">Transmembrane helix</keyword>